<dbReference type="PANTHER" id="PTHR13710">
    <property type="entry name" value="DNA HELICASE RECQ FAMILY MEMBER"/>
    <property type="match status" value="1"/>
</dbReference>
<dbReference type="GO" id="GO:0005524">
    <property type="term" value="F:ATP binding"/>
    <property type="evidence" value="ECO:0007669"/>
    <property type="project" value="UniProtKB-KW"/>
</dbReference>
<dbReference type="InterPro" id="IPR004589">
    <property type="entry name" value="DNA_helicase_ATP-dep_RecQ"/>
</dbReference>
<dbReference type="SMART" id="SM00956">
    <property type="entry name" value="RQC"/>
    <property type="match status" value="1"/>
</dbReference>
<feature type="compositionally biased region" description="Low complexity" evidence="18">
    <location>
        <begin position="393"/>
        <end position="402"/>
    </location>
</feature>
<evidence type="ECO:0000256" key="3">
    <source>
        <dbReference type="ARBA" id="ARBA00005446"/>
    </source>
</evidence>
<dbReference type="EMBL" id="JARQWQ010000022">
    <property type="protein sequence ID" value="KAK2564660.1"/>
    <property type="molecule type" value="Genomic_DNA"/>
</dbReference>
<feature type="domain" description="Helicase ATP-binding" evidence="19">
    <location>
        <begin position="437"/>
        <end position="615"/>
    </location>
</feature>
<dbReference type="GO" id="GO:0005634">
    <property type="term" value="C:nucleus"/>
    <property type="evidence" value="ECO:0007669"/>
    <property type="project" value="UniProtKB-SubCell"/>
</dbReference>
<keyword evidence="9 17" id="KW-0347">Helicase</keyword>
<evidence type="ECO:0000256" key="18">
    <source>
        <dbReference type="SAM" id="MobiDB-lite"/>
    </source>
</evidence>
<evidence type="ECO:0000256" key="8">
    <source>
        <dbReference type="ARBA" id="ARBA00022801"/>
    </source>
</evidence>
<accession>A0AAD9QNZ7</accession>
<dbReference type="GO" id="GO:0003677">
    <property type="term" value="F:DNA binding"/>
    <property type="evidence" value="ECO:0007669"/>
    <property type="project" value="UniProtKB-KW"/>
</dbReference>
<dbReference type="GO" id="GO:0005694">
    <property type="term" value="C:chromosome"/>
    <property type="evidence" value="ECO:0007669"/>
    <property type="project" value="TreeGrafter"/>
</dbReference>
<dbReference type="Pfam" id="PF09382">
    <property type="entry name" value="RQC"/>
    <property type="match status" value="1"/>
</dbReference>
<keyword evidence="12" id="KW-0238">DNA-binding</keyword>
<evidence type="ECO:0000259" key="20">
    <source>
        <dbReference type="PROSITE" id="PS51194"/>
    </source>
</evidence>
<keyword evidence="5" id="KW-0479">Metal-binding</keyword>
<keyword evidence="10" id="KW-0862">Zinc</keyword>
<dbReference type="CDD" id="cd18794">
    <property type="entry name" value="SF2_C_RecQ"/>
    <property type="match status" value="1"/>
</dbReference>
<feature type="compositionally biased region" description="Basic and acidic residues" evidence="18">
    <location>
        <begin position="71"/>
        <end position="82"/>
    </location>
</feature>
<keyword evidence="8 17" id="KW-0378">Hydrolase</keyword>
<comment type="similarity">
    <text evidence="3 17">Belongs to the helicase family. RecQ subfamily.</text>
</comment>
<dbReference type="AlphaFoldDB" id="A0AAD9QNZ7"/>
<evidence type="ECO:0000256" key="15">
    <source>
        <dbReference type="ARBA" id="ARBA00023242"/>
    </source>
</evidence>
<keyword evidence="4" id="KW-0235">DNA replication</keyword>
<dbReference type="Proteomes" id="UP001249851">
    <property type="component" value="Unassembled WGS sequence"/>
</dbReference>
<dbReference type="PANTHER" id="PTHR13710:SF153">
    <property type="entry name" value="RECQ-LIKE DNA HELICASE BLM"/>
    <property type="match status" value="1"/>
</dbReference>
<dbReference type="PROSITE" id="PS51194">
    <property type="entry name" value="HELICASE_CTER"/>
    <property type="match status" value="1"/>
</dbReference>
<name>A0AAD9QNZ7_ACRCE</name>
<dbReference type="PROSITE" id="PS51192">
    <property type="entry name" value="HELICASE_ATP_BIND_1"/>
    <property type="match status" value="1"/>
</dbReference>
<evidence type="ECO:0000256" key="17">
    <source>
        <dbReference type="RuleBase" id="RU364117"/>
    </source>
</evidence>
<comment type="subcellular location">
    <subcellularLocation>
        <location evidence="2 17">Nucleus</location>
    </subcellularLocation>
</comment>
<evidence type="ECO:0000256" key="1">
    <source>
        <dbReference type="ARBA" id="ARBA00001947"/>
    </source>
</evidence>
<dbReference type="InterPro" id="IPR001650">
    <property type="entry name" value="Helicase_C-like"/>
</dbReference>
<organism evidence="21 22">
    <name type="scientific">Acropora cervicornis</name>
    <name type="common">Staghorn coral</name>
    <dbReference type="NCBI Taxonomy" id="6130"/>
    <lineage>
        <taxon>Eukaryota</taxon>
        <taxon>Metazoa</taxon>
        <taxon>Cnidaria</taxon>
        <taxon>Anthozoa</taxon>
        <taxon>Hexacorallia</taxon>
        <taxon>Scleractinia</taxon>
        <taxon>Astrocoeniina</taxon>
        <taxon>Acroporidae</taxon>
        <taxon>Acropora</taxon>
    </lineage>
</organism>
<feature type="domain" description="Helicase C-terminal" evidence="20">
    <location>
        <begin position="636"/>
        <end position="785"/>
    </location>
</feature>
<dbReference type="SUPFAM" id="SSF52540">
    <property type="entry name" value="P-loop containing nucleoside triphosphate hydrolases"/>
    <property type="match status" value="1"/>
</dbReference>
<dbReference type="InterPro" id="IPR014001">
    <property type="entry name" value="Helicase_ATP-bd"/>
</dbReference>
<proteinExistence type="inferred from homology"/>
<feature type="region of interest" description="Disordered" evidence="18">
    <location>
        <begin position="1"/>
        <end position="82"/>
    </location>
</feature>
<dbReference type="Gene3D" id="3.40.50.300">
    <property type="entry name" value="P-loop containing nucleotide triphosphate hydrolases"/>
    <property type="match status" value="2"/>
</dbReference>
<dbReference type="NCBIfam" id="TIGR00614">
    <property type="entry name" value="recQ_fam"/>
    <property type="match status" value="1"/>
</dbReference>
<dbReference type="InterPro" id="IPR036388">
    <property type="entry name" value="WH-like_DNA-bd_sf"/>
</dbReference>
<evidence type="ECO:0000313" key="22">
    <source>
        <dbReference type="Proteomes" id="UP001249851"/>
    </source>
</evidence>
<keyword evidence="11 17" id="KW-0067">ATP-binding</keyword>
<evidence type="ECO:0000256" key="14">
    <source>
        <dbReference type="ARBA" id="ARBA00023235"/>
    </source>
</evidence>
<dbReference type="Pfam" id="PF00270">
    <property type="entry name" value="DEAD"/>
    <property type="match status" value="1"/>
</dbReference>
<evidence type="ECO:0000256" key="5">
    <source>
        <dbReference type="ARBA" id="ARBA00022723"/>
    </source>
</evidence>
<evidence type="ECO:0000256" key="4">
    <source>
        <dbReference type="ARBA" id="ARBA00022705"/>
    </source>
</evidence>
<dbReference type="GO" id="GO:0043138">
    <property type="term" value="F:3'-5' DNA helicase activity"/>
    <property type="evidence" value="ECO:0007669"/>
    <property type="project" value="UniProtKB-EC"/>
</dbReference>
<dbReference type="GO" id="GO:0000724">
    <property type="term" value="P:double-strand break repair via homologous recombination"/>
    <property type="evidence" value="ECO:0007669"/>
    <property type="project" value="TreeGrafter"/>
</dbReference>
<dbReference type="InterPro" id="IPR011545">
    <property type="entry name" value="DEAD/DEAH_box_helicase_dom"/>
</dbReference>
<evidence type="ECO:0000256" key="2">
    <source>
        <dbReference type="ARBA" id="ARBA00004123"/>
    </source>
</evidence>
<dbReference type="Pfam" id="PF00271">
    <property type="entry name" value="Helicase_C"/>
    <property type="match status" value="1"/>
</dbReference>
<evidence type="ECO:0000313" key="21">
    <source>
        <dbReference type="EMBL" id="KAK2564660.1"/>
    </source>
</evidence>
<dbReference type="SMART" id="SM00490">
    <property type="entry name" value="HELICc"/>
    <property type="match status" value="1"/>
</dbReference>
<evidence type="ECO:0000256" key="10">
    <source>
        <dbReference type="ARBA" id="ARBA00022833"/>
    </source>
</evidence>
<keyword evidence="14" id="KW-0413">Isomerase</keyword>
<dbReference type="GO" id="GO:0046872">
    <property type="term" value="F:metal ion binding"/>
    <property type="evidence" value="ECO:0007669"/>
    <property type="project" value="UniProtKB-KW"/>
</dbReference>
<feature type="region of interest" description="Disordered" evidence="18">
    <location>
        <begin position="384"/>
        <end position="407"/>
    </location>
</feature>
<comment type="catalytic activity">
    <reaction evidence="17">
        <text>ATP + H2O = ADP + phosphate + H(+)</text>
        <dbReference type="Rhea" id="RHEA:13065"/>
        <dbReference type="ChEBI" id="CHEBI:15377"/>
        <dbReference type="ChEBI" id="CHEBI:15378"/>
        <dbReference type="ChEBI" id="CHEBI:30616"/>
        <dbReference type="ChEBI" id="CHEBI:43474"/>
        <dbReference type="ChEBI" id="CHEBI:456216"/>
    </reaction>
</comment>
<dbReference type="GO" id="GO:0016787">
    <property type="term" value="F:hydrolase activity"/>
    <property type="evidence" value="ECO:0007669"/>
    <property type="project" value="UniProtKB-KW"/>
</dbReference>
<keyword evidence="6 17" id="KW-0547">Nucleotide-binding</keyword>
<keyword evidence="22" id="KW-1185">Reference proteome</keyword>
<dbReference type="FunFam" id="3.40.50.300:FF:000537">
    <property type="entry name" value="Bloom syndrome RecQ-like helicase"/>
    <property type="match status" value="1"/>
</dbReference>
<dbReference type="InterPro" id="IPR032284">
    <property type="entry name" value="RecQ_Zn-bd"/>
</dbReference>
<evidence type="ECO:0000256" key="6">
    <source>
        <dbReference type="ARBA" id="ARBA00022741"/>
    </source>
</evidence>
<comment type="catalytic activity">
    <reaction evidence="16 17">
        <text>Couples ATP hydrolysis with the unwinding of duplex DNA by translocating in the 3'-5' direction.</text>
        <dbReference type="EC" id="5.6.2.4"/>
    </reaction>
</comment>
<dbReference type="InterPro" id="IPR027417">
    <property type="entry name" value="P-loop_NTPase"/>
</dbReference>
<evidence type="ECO:0000256" key="13">
    <source>
        <dbReference type="ARBA" id="ARBA00023204"/>
    </source>
</evidence>
<dbReference type="GO" id="GO:0006260">
    <property type="term" value="P:DNA replication"/>
    <property type="evidence" value="ECO:0007669"/>
    <property type="project" value="UniProtKB-KW"/>
</dbReference>
<gene>
    <name evidence="21" type="ORF">P5673_012141</name>
</gene>
<comment type="caution">
    <text evidence="21">The sequence shown here is derived from an EMBL/GenBank/DDBJ whole genome shotgun (WGS) entry which is preliminary data.</text>
</comment>
<keyword evidence="13" id="KW-0234">DNA repair</keyword>
<dbReference type="Pfam" id="PF16124">
    <property type="entry name" value="RecQ_Zn_bind"/>
    <property type="match status" value="1"/>
</dbReference>
<dbReference type="InterPro" id="IPR036390">
    <property type="entry name" value="WH_DNA-bd_sf"/>
</dbReference>
<reference evidence="21" key="2">
    <citation type="journal article" date="2023" name="Science">
        <title>Genomic signatures of disease resistance in endangered staghorn corals.</title>
        <authorList>
            <person name="Vollmer S.V."/>
            <person name="Selwyn J.D."/>
            <person name="Despard B.A."/>
            <person name="Roesel C.L."/>
        </authorList>
    </citation>
    <scope>NUCLEOTIDE SEQUENCE</scope>
    <source>
        <strain evidence="21">K2</strain>
    </source>
</reference>
<evidence type="ECO:0000256" key="16">
    <source>
        <dbReference type="ARBA" id="ARBA00034617"/>
    </source>
</evidence>
<dbReference type="GO" id="GO:0005737">
    <property type="term" value="C:cytoplasm"/>
    <property type="evidence" value="ECO:0007669"/>
    <property type="project" value="TreeGrafter"/>
</dbReference>
<dbReference type="InterPro" id="IPR018982">
    <property type="entry name" value="RQC_domain"/>
</dbReference>
<dbReference type="EC" id="5.6.2.4" evidence="17"/>
<evidence type="ECO:0000256" key="7">
    <source>
        <dbReference type="ARBA" id="ARBA00022763"/>
    </source>
</evidence>
<dbReference type="FunFam" id="3.40.50.300:FF:000340">
    <property type="entry name" value="Bloom syndrome, RecQ helicase"/>
    <property type="match status" value="1"/>
</dbReference>
<dbReference type="SMART" id="SM00487">
    <property type="entry name" value="DEXDc"/>
    <property type="match status" value="1"/>
</dbReference>
<evidence type="ECO:0000256" key="11">
    <source>
        <dbReference type="ARBA" id="ARBA00022840"/>
    </source>
</evidence>
<evidence type="ECO:0000256" key="9">
    <source>
        <dbReference type="ARBA" id="ARBA00022806"/>
    </source>
</evidence>
<reference evidence="21" key="1">
    <citation type="journal article" date="2023" name="G3 (Bethesda)">
        <title>Whole genome assembly and annotation of the endangered Caribbean coral Acropora cervicornis.</title>
        <authorList>
            <person name="Selwyn J.D."/>
            <person name="Vollmer S.V."/>
        </authorList>
    </citation>
    <scope>NUCLEOTIDE SEQUENCE</scope>
    <source>
        <strain evidence="21">K2</strain>
    </source>
</reference>
<evidence type="ECO:0000256" key="12">
    <source>
        <dbReference type="ARBA" id="ARBA00023125"/>
    </source>
</evidence>
<protein>
    <recommendedName>
        <fullName evidence="17">ATP-dependent DNA helicase</fullName>
        <ecNumber evidence="17">5.6.2.4</ecNumber>
    </recommendedName>
</protein>
<comment type="cofactor">
    <cofactor evidence="1">
        <name>Zn(2+)</name>
        <dbReference type="ChEBI" id="CHEBI:29105"/>
    </cofactor>
</comment>
<evidence type="ECO:0000259" key="19">
    <source>
        <dbReference type="PROSITE" id="PS51192"/>
    </source>
</evidence>
<keyword evidence="7" id="KW-0227">DNA damage</keyword>
<sequence length="968" mass="108542">MPFLSTPSWSGECVSYKQSEESSGSPPAKGSTVLDFSAGFQEDRVVVSEENIESSSIMGKEKTDNSPTEDIASHEPGASHEHELLSLESSPSQYFYSTPNSPATPEYFSPPPSPNTAPFLLSAVPCKVTSTVPSCGNNKTPHALLEPLPIHTPTSTIIESLDQAHSLYYEIMESICSSLDNVEPAIINYLPRKLAEAQCLRKRVRCQVEHLENMLKERGEIPNHCYRNVLKLTSCSKQPHTSAQNTARSAESVFKRHNTTLSRSQYQENKHISPLLEKNKTLSKENNRSEVIDSVNEVSVLSTNVGDCISKDSLMLTNLLDFSDEEWADTFESDTTQATPLGRSVVSSNGILKNAESSPFTQNRDDGFLLERKPVSTTIQTNTVNSSITSPKNNSIPNNGNDNDLKRRDMPYHREMWKILKNVYGIRALRTNQLEAINAAMMKLDCFILMPTGGGKSLCFQLTGLMGTGVTFVISPLRSLIQDQVQRLQSLKLPAVHLLGDTGPGSTKHLNAVYQDLSLRNPTVKLVYVTPEKLSASDKLIAVMNSLYSRGRLERIVIDEAHCVSQWGHDFRPDYKKLSSLRSKFPEVPFMALTATATPRVRKDVLHQLKMKEPKWFTQSFNRPNLRFIVKPKKKVMEEILHYVKTKHPVSSGIIYCLSRNDCERVAECLNEADVSAIAYHAGLSDNQRTKCQEAWIKGQYKVVCATIAFGMGIDKGTVRYVIHHSMPKSLEGYYQECGRAGRDGEPAECILFYLYGDTSRIRRMIQNSPERSADSKQVDMDNLYRVVQYCENVTECRRVQLLNYFGETDFDPSQCRSRPDTVCDTCASSGSFVYKDITSEAKAFVESVNSIVHGGSKNWRKPIRSYTLNHFIDIFKGSESSRVTSEGHDETPLYGLGRTYHRNDAERLGHLLVLKHVLEEHMVFGNHDNVISYVKLGPKALDILHSRVKDPLDQLGKWFPMSSTVCS</sequence>
<dbReference type="SUPFAM" id="SSF46785">
    <property type="entry name" value="Winged helix' DNA-binding domain"/>
    <property type="match status" value="1"/>
</dbReference>
<dbReference type="GO" id="GO:0009378">
    <property type="term" value="F:four-way junction helicase activity"/>
    <property type="evidence" value="ECO:0007669"/>
    <property type="project" value="TreeGrafter"/>
</dbReference>
<keyword evidence="15 17" id="KW-0539">Nucleus</keyword>
<dbReference type="Gene3D" id="1.10.10.10">
    <property type="entry name" value="Winged helix-like DNA-binding domain superfamily/Winged helix DNA-binding domain"/>
    <property type="match status" value="1"/>
</dbReference>